<gene>
    <name evidence="1" type="ORF">Q9315_00250</name>
</gene>
<keyword evidence="2" id="KW-1185">Reference proteome</keyword>
<accession>A0ABY9K3G5</accession>
<reference evidence="1 2" key="1">
    <citation type="submission" date="2023-08" db="EMBL/GenBank/DDBJ databases">
        <title>Pathogen: clinical or host-associated sample.</title>
        <authorList>
            <person name="Hergert J."/>
            <person name="Casey R."/>
            <person name="Wagner J."/>
            <person name="Young E.L."/>
            <person name="Oakeson K.F."/>
        </authorList>
    </citation>
    <scope>NUCLEOTIDE SEQUENCE [LARGE SCALE GENOMIC DNA]</scope>
    <source>
        <strain evidence="1 2">UPHL-collab-2</strain>
    </source>
</reference>
<sequence length="92" mass="9852">MTTINLTKPIANGPEMITTLTLRAPRLGDSPLLMRGADAFLAGNVSALADNLLDVLSAISDQPRSVIDQIEPADLDAVLDGLTNFIENYSKR</sequence>
<dbReference type="Pfam" id="PF10109">
    <property type="entry name" value="Phage_TAC_7"/>
    <property type="match status" value="1"/>
</dbReference>
<protein>
    <submittedName>
        <fullName evidence="1">Phage tail assembly protein</fullName>
    </submittedName>
</protein>
<dbReference type="InterPro" id="IPR019289">
    <property type="entry name" value="Phage_tail_E/E"/>
</dbReference>
<dbReference type="EMBL" id="CP132314">
    <property type="protein sequence ID" value="WLS03113.1"/>
    <property type="molecule type" value="Genomic_DNA"/>
</dbReference>
<evidence type="ECO:0000313" key="2">
    <source>
        <dbReference type="Proteomes" id="UP001225788"/>
    </source>
</evidence>
<organism evidence="1 2">
    <name type="scientific">Shinella oryzae</name>
    <dbReference type="NCBI Taxonomy" id="2871820"/>
    <lineage>
        <taxon>Bacteria</taxon>
        <taxon>Pseudomonadati</taxon>
        <taxon>Pseudomonadota</taxon>
        <taxon>Alphaproteobacteria</taxon>
        <taxon>Hyphomicrobiales</taxon>
        <taxon>Rhizobiaceae</taxon>
        <taxon>Shinella</taxon>
    </lineage>
</organism>
<name>A0ABY9K3G5_9HYPH</name>
<proteinExistence type="predicted"/>
<evidence type="ECO:0000313" key="1">
    <source>
        <dbReference type="EMBL" id="WLS03113.1"/>
    </source>
</evidence>
<dbReference type="RefSeq" id="WP_306158616.1">
    <property type="nucleotide sequence ID" value="NZ_CP132314.1"/>
</dbReference>
<dbReference type="Proteomes" id="UP001225788">
    <property type="component" value="Chromosome"/>
</dbReference>